<evidence type="ECO:0000256" key="1">
    <source>
        <dbReference type="ARBA" id="ARBA00010928"/>
    </source>
</evidence>
<dbReference type="PANTHER" id="PTHR42840:SF11">
    <property type="entry name" value="BINDING ROSSMANN FOLD OXIDOREDUCTASE, PUTATIVE (AFU_ORTHOLOGUE AFUA_6G09900)-RELATED"/>
    <property type="match status" value="1"/>
</dbReference>
<dbReference type="PANTHER" id="PTHR42840">
    <property type="entry name" value="NAD(P)-BINDING ROSSMANN-FOLD SUPERFAMILY PROTEIN-RELATED"/>
    <property type="match status" value="1"/>
</dbReference>
<accession>A0A9N9Z0G5</accession>
<dbReference type="GO" id="GO:0016491">
    <property type="term" value="F:oxidoreductase activity"/>
    <property type="evidence" value="ECO:0007669"/>
    <property type="project" value="TreeGrafter"/>
</dbReference>
<sequence length="359" mass="39947">MAPKKLQVAAAGLGRMGKRHAINFLNRTPRAELVAAFTPDPEEMAWAKVNLEPYGVTLYDDYKKMIEQPGLNAVVIGTATSVHAEEAIQAMQKNLHVLCEKPLSTSIPILFKCRQVVEEAKKHPHLKVMCGFSRRFDESYRDAHNKVEQGLIGRPSIIRSQTCDKHDPSGFFVAYAAWSGGVFVDMSVHDIDLTLWFFGDDIQPKSVSAHGIRAVQPELAQYNDYDNAVGIVEFWGGKIAYYYCSRMMAHGQEDTTEIIGTEGKLSVNSNPQSNFVNYYHPGGITREVPAHYYGRFEMAFVQEANEFTESCLDNKPLPVKLSNAVKAVEIGAALQEALVSGKQVRFDETGRRIEGGSKL</sequence>
<reference evidence="4" key="1">
    <citation type="submission" date="2021-10" db="EMBL/GenBank/DDBJ databases">
        <authorList>
            <person name="Piombo E."/>
        </authorList>
    </citation>
    <scope>NUCLEOTIDE SEQUENCE</scope>
</reference>
<dbReference type="GO" id="GO:0000166">
    <property type="term" value="F:nucleotide binding"/>
    <property type="evidence" value="ECO:0007669"/>
    <property type="project" value="InterPro"/>
</dbReference>
<evidence type="ECO:0000313" key="5">
    <source>
        <dbReference type="Proteomes" id="UP000775872"/>
    </source>
</evidence>
<dbReference type="GO" id="GO:0005737">
    <property type="term" value="C:cytoplasm"/>
    <property type="evidence" value="ECO:0007669"/>
    <property type="project" value="TreeGrafter"/>
</dbReference>
<dbReference type="OrthoDB" id="446809at2759"/>
<dbReference type="Pfam" id="PF22725">
    <property type="entry name" value="GFO_IDH_MocA_C3"/>
    <property type="match status" value="1"/>
</dbReference>
<dbReference type="Pfam" id="PF01408">
    <property type="entry name" value="GFO_IDH_MocA"/>
    <property type="match status" value="1"/>
</dbReference>
<evidence type="ECO:0000259" key="2">
    <source>
        <dbReference type="Pfam" id="PF01408"/>
    </source>
</evidence>
<proteinExistence type="inferred from homology"/>
<dbReference type="EMBL" id="CABFOC020000015">
    <property type="protein sequence ID" value="CAH0046796.1"/>
    <property type="molecule type" value="Genomic_DNA"/>
</dbReference>
<feature type="domain" description="Gfo/Idh/MocA-like oxidoreductase N-terminal" evidence="2">
    <location>
        <begin position="7"/>
        <end position="126"/>
    </location>
</feature>
<dbReference type="InterPro" id="IPR000683">
    <property type="entry name" value="Gfo/Idh/MocA-like_OxRdtase_N"/>
</dbReference>
<feature type="domain" description="GFO/IDH/MocA-like oxidoreductase" evidence="3">
    <location>
        <begin position="140"/>
        <end position="265"/>
    </location>
</feature>
<dbReference type="InterPro" id="IPR055170">
    <property type="entry name" value="GFO_IDH_MocA-like_dom"/>
</dbReference>
<comment type="similarity">
    <text evidence="1">Belongs to the Gfo/Idh/MocA family.</text>
</comment>
<comment type="caution">
    <text evidence="4">The sequence shown here is derived from an EMBL/GenBank/DDBJ whole genome shotgun (WGS) entry which is preliminary data.</text>
</comment>
<evidence type="ECO:0000313" key="4">
    <source>
        <dbReference type="EMBL" id="CAH0046796.1"/>
    </source>
</evidence>
<dbReference type="FunFam" id="3.30.360.10:FF:000017">
    <property type="entry name" value="Oxidoreductase family NAD-binding Rossmann fold"/>
    <property type="match status" value="1"/>
</dbReference>
<protein>
    <submittedName>
        <fullName evidence="4">Uncharacterized protein</fullName>
    </submittedName>
</protein>
<dbReference type="SUPFAM" id="SSF55347">
    <property type="entry name" value="Glyceraldehyde-3-phosphate dehydrogenase-like, C-terminal domain"/>
    <property type="match status" value="1"/>
</dbReference>
<evidence type="ECO:0000259" key="3">
    <source>
        <dbReference type="Pfam" id="PF22725"/>
    </source>
</evidence>
<dbReference type="AlphaFoldDB" id="A0A9N9Z0G5"/>
<keyword evidence="5" id="KW-1185">Reference proteome</keyword>
<dbReference type="GO" id="GO:0006740">
    <property type="term" value="P:NADPH regeneration"/>
    <property type="evidence" value="ECO:0007669"/>
    <property type="project" value="TreeGrafter"/>
</dbReference>
<name>A0A9N9Z0G5_9HYPO</name>
<dbReference type="Gene3D" id="3.30.360.10">
    <property type="entry name" value="Dihydrodipicolinate Reductase, domain 2"/>
    <property type="match status" value="1"/>
</dbReference>
<dbReference type="Gene3D" id="3.40.50.720">
    <property type="entry name" value="NAD(P)-binding Rossmann-like Domain"/>
    <property type="match status" value="1"/>
</dbReference>
<gene>
    <name evidence="4" type="ORF">CSOL1703_00013032</name>
</gene>
<dbReference type="Proteomes" id="UP000775872">
    <property type="component" value="Unassembled WGS sequence"/>
</dbReference>
<organism evidence="4 5">
    <name type="scientific">Clonostachys solani</name>
    <dbReference type="NCBI Taxonomy" id="160281"/>
    <lineage>
        <taxon>Eukaryota</taxon>
        <taxon>Fungi</taxon>
        <taxon>Dikarya</taxon>
        <taxon>Ascomycota</taxon>
        <taxon>Pezizomycotina</taxon>
        <taxon>Sordariomycetes</taxon>
        <taxon>Hypocreomycetidae</taxon>
        <taxon>Hypocreales</taxon>
        <taxon>Bionectriaceae</taxon>
        <taxon>Clonostachys</taxon>
    </lineage>
</organism>
<dbReference type="InterPro" id="IPR036291">
    <property type="entry name" value="NAD(P)-bd_dom_sf"/>
</dbReference>
<dbReference type="SUPFAM" id="SSF51735">
    <property type="entry name" value="NAD(P)-binding Rossmann-fold domains"/>
    <property type="match status" value="1"/>
</dbReference>